<evidence type="ECO:0008006" key="3">
    <source>
        <dbReference type="Google" id="ProtNLM"/>
    </source>
</evidence>
<name>A0ABW4Z9T5_9BACT</name>
<dbReference type="RefSeq" id="WP_377177792.1">
    <property type="nucleotide sequence ID" value="NZ_JBHUJB010000028.1"/>
</dbReference>
<reference evidence="2" key="1">
    <citation type="journal article" date="2019" name="Int. J. Syst. Evol. Microbiol.">
        <title>The Global Catalogue of Microorganisms (GCM) 10K type strain sequencing project: providing services to taxonomists for standard genome sequencing and annotation.</title>
        <authorList>
            <consortium name="The Broad Institute Genomics Platform"/>
            <consortium name="The Broad Institute Genome Sequencing Center for Infectious Disease"/>
            <person name="Wu L."/>
            <person name="Ma J."/>
        </authorList>
    </citation>
    <scope>NUCLEOTIDE SEQUENCE [LARGE SCALE GENOMIC DNA]</scope>
    <source>
        <strain evidence="2">CCUG 57942</strain>
    </source>
</reference>
<gene>
    <name evidence="1" type="ORF">ACFSW8_06730</name>
</gene>
<protein>
    <recommendedName>
        <fullName evidence="3">DUF3108 domain-containing protein</fullName>
    </recommendedName>
</protein>
<dbReference type="PROSITE" id="PS51257">
    <property type="entry name" value="PROKAR_LIPOPROTEIN"/>
    <property type="match status" value="1"/>
</dbReference>
<dbReference type="EMBL" id="JBHUJB010000028">
    <property type="protein sequence ID" value="MFD2158586.1"/>
    <property type="molecule type" value="Genomic_DNA"/>
</dbReference>
<keyword evidence="2" id="KW-1185">Reference proteome</keyword>
<accession>A0ABW4Z9T5</accession>
<dbReference type="Proteomes" id="UP001597389">
    <property type="component" value="Unassembled WGS sequence"/>
</dbReference>
<proteinExistence type="predicted"/>
<evidence type="ECO:0000313" key="2">
    <source>
        <dbReference type="Proteomes" id="UP001597389"/>
    </source>
</evidence>
<comment type="caution">
    <text evidence="1">The sequence shown here is derived from an EMBL/GenBank/DDBJ whole genome shotgun (WGS) entry which is preliminary data.</text>
</comment>
<organism evidence="1 2">
    <name type="scientific">Rubritalea tangerina</name>
    <dbReference type="NCBI Taxonomy" id="430798"/>
    <lineage>
        <taxon>Bacteria</taxon>
        <taxon>Pseudomonadati</taxon>
        <taxon>Verrucomicrobiota</taxon>
        <taxon>Verrucomicrobiia</taxon>
        <taxon>Verrucomicrobiales</taxon>
        <taxon>Rubritaleaceae</taxon>
        <taxon>Rubritalea</taxon>
    </lineage>
</organism>
<sequence length="229" mass="26354">MKVILSIVVVMWMACCVGVYGEETKGGKRFRVACWSDWKGEAVFFSQAKRLSEESMVPVDLMEMAYSGYYPYKAGVPIRFYQRGVKVPYRMIEEVKVPSGVHEPLIFFFVSGEGKLKYRVFDTSSRKFPFGSYQFVNLSKEDMMVKFTGKPVMLRAQSAKVIDSFANKKKAYPCRVARKEATETKVVYSSMIMHRPNKRMMMFLYPGVDEAKRSKMRTRALVDYRASGS</sequence>
<evidence type="ECO:0000313" key="1">
    <source>
        <dbReference type="EMBL" id="MFD2158586.1"/>
    </source>
</evidence>